<evidence type="ECO:0000313" key="2">
    <source>
        <dbReference type="EMBL" id="KAF1955708.1"/>
    </source>
</evidence>
<name>A0A6A5TTH0_9PLEO</name>
<organism evidence="2 3">
    <name type="scientific">Byssothecium circinans</name>
    <dbReference type="NCBI Taxonomy" id="147558"/>
    <lineage>
        <taxon>Eukaryota</taxon>
        <taxon>Fungi</taxon>
        <taxon>Dikarya</taxon>
        <taxon>Ascomycota</taxon>
        <taxon>Pezizomycotina</taxon>
        <taxon>Dothideomycetes</taxon>
        <taxon>Pleosporomycetidae</taxon>
        <taxon>Pleosporales</taxon>
        <taxon>Massarineae</taxon>
        <taxon>Massarinaceae</taxon>
        <taxon>Byssothecium</taxon>
    </lineage>
</organism>
<dbReference type="EMBL" id="ML976993">
    <property type="protein sequence ID" value="KAF1955708.1"/>
    <property type="molecule type" value="Genomic_DNA"/>
</dbReference>
<evidence type="ECO:0000313" key="3">
    <source>
        <dbReference type="Proteomes" id="UP000800035"/>
    </source>
</evidence>
<feature type="region of interest" description="Disordered" evidence="1">
    <location>
        <begin position="1"/>
        <end position="42"/>
    </location>
</feature>
<dbReference type="Proteomes" id="UP000800035">
    <property type="component" value="Unassembled WGS sequence"/>
</dbReference>
<reference evidence="2" key="1">
    <citation type="journal article" date="2020" name="Stud. Mycol.">
        <title>101 Dothideomycetes genomes: a test case for predicting lifestyles and emergence of pathogens.</title>
        <authorList>
            <person name="Haridas S."/>
            <person name="Albert R."/>
            <person name="Binder M."/>
            <person name="Bloem J."/>
            <person name="Labutti K."/>
            <person name="Salamov A."/>
            <person name="Andreopoulos B."/>
            <person name="Baker S."/>
            <person name="Barry K."/>
            <person name="Bills G."/>
            <person name="Bluhm B."/>
            <person name="Cannon C."/>
            <person name="Castanera R."/>
            <person name="Culley D."/>
            <person name="Daum C."/>
            <person name="Ezra D."/>
            <person name="Gonzalez J."/>
            <person name="Henrissat B."/>
            <person name="Kuo A."/>
            <person name="Liang C."/>
            <person name="Lipzen A."/>
            <person name="Lutzoni F."/>
            <person name="Magnuson J."/>
            <person name="Mondo S."/>
            <person name="Nolan M."/>
            <person name="Ohm R."/>
            <person name="Pangilinan J."/>
            <person name="Park H.-J."/>
            <person name="Ramirez L."/>
            <person name="Alfaro M."/>
            <person name="Sun H."/>
            <person name="Tritt A."/>
            <person name="Yoshinaga Y."/>
            <person name="Zwiers L.-H."/>
            <person name="Turgeon B."/>
            <person name="Goodwin S."/>
            <person name="Spatafora J."/>
            <person name="Crous P."/>
            <person name="Grigoriev I."/>
        </authorList>
    </citation>
    <scope>NUCLEOTIDE SEQUENCE</scope>
    <source>
        <strain evidence="2">CBS 675.92</strain>
    </source>
</reference>
<accession>A0A6A5TTH0</accession>
<feature type="region of interest" description="Disordered" evidence="1">
    <location>
        <begin position="55"/>
        <end position="102"/>
    </location>
</feature>
<keyword evidence="3" id="KW-1185">Reference proteome</keyword>
<sequence length="137" mass="14858">MQHQHSDIQIGFPATPSHSRQSPSEVVNKSTGAPSDQYLHHDEHVVINQLSCITAPIRSNSDSGESDSDEDPDERAHDSDNESDGTPNSSGLGGSIGTAPHTLYSQEEAGYFSEAMFGLQQRREGGDYFWSAYGSMV</sequence>
<evidence type="ECO:0000256" key="1">
    <source>
        <dbReference type="SAM" id="MobiDB-lite"/>
    </source>
</evidence>
<proteinExistence type="predicted"/>
<feature type="compositionally biased region" description="Polar residues" evidence="1">
    <location>
        <begin position="16"/>
        <end position="34"/>
    </location>
</feature>
<feature type="compositionally biased region" description="Acidic residues" evidence="1">
    <location>
        <begin position="64"/>
        <end position="73"/>
    </location>
</feature>
<dbReference type="AlphaFoldDB" id="A0A6A5TTH0"/>
<protein>
    <submittedName>
        <fullName evidence="2">Uncharacterized protein</fullName>
    </submittedName>
</protein>
<gene>
    <name evidence="2" type="ORF">CC80DRAFT_492689</name>
</gene>